<organism evidence="2 3">
    <name type="scientific">Fomitopsis schrenkii</name>
    <name type="common">Brown rot fungus</name>
    <dbReference type="NCBI Taxonomy" id="2126942"/>
    <lineage>
        <taxon>Eukaryota</taxon>
        <taxon>Fungi</taxon>
        <taxon>Dikarya</taxon>
        <taxon>Basidiomycota</taxon>
        <taxon>Agaricomycotina</taxon>
        <taxon>Agaricomycetes</taxon>
        <taxon>Polyporales</taxon>
        <taxon>Fomitopsis</taxon>
    </lineage>
</organism>
<dbReference type="PANTHER" id="PTHR44666">
    <property type="entry name" value="WD REPEAT-CONTAINING PROTEIN 53"/>
    <property type="match status" value="1"/>
</dbReference>
<dbReference type="Pfam" id="PF00400">
    <property type="entry name" value="WD40"/>
    <property type="match status" value="1"/>
</dbReference>
<dbReference type="OrthoDB" id="2161379at2759"/>
<protein>
    <recommendedName>
        <fullName evidence="4">Anaphase-promoting complex subunit 4 WD40 domain-containing protein</fullName>
    </recommendedName>
</protein>
<dbReference type="Gene3D" id="2.130.10.10">
    <property type="entry name" value="YVTN repeat-like/Quinoprotein amine dehydrogenase"/>
    <property type="match status" value="1"/>
</dbReference>
<name>S8EUH5_FOMSC</name>
<reference evidence="2 3" key="1">
    <citation type="journal article" date="2012" name="Science">
        <title>The Paleozoic origin of enzymatic lignin decomposition reconstructed from 31 fungal genomes.</title>
        <authorList>
            <person name="Floudas D."/>
            <person name="Binder M."/>
            <person name="Riley R."/>
            <person name="Barry K."/>
            <person name="Blanchette R.A."/>
            <person name="Henrissat B."/>
            <person name="Martinez A.T."/>
            <person name="Otillar R."/>
            <person name="Spatafora J.W."/>
            <person name="Yadav J.S."/>
            <person name="Aerts A."/>
            <person name="Benoit I."/>
            <person name="Boyd A."/>
            <person name="Carlson A."/>
            <person name="Copeland A."/>
            <person name="Coutinho P.M."/>
            <person name="de Vries R.P."/>
            <person name="Ferreira P."/>
            <person name="Findley K."/>
            <person name="Foster B."/>
            <person name="Gaskell J."/>
            <person name="Glotzer D."/>
            <person name="Gorecki P."/>
            <person name="Heitman J."/>
            <person name="Hesse C."/>
            <person name="Hori C."/>
            <person name="Igarashi K."/>
            <person name="Jurgens J.A."/>
            <person name="Kallen N."/>
            <person name="Kersten P."/>
            <person name="Kohler A."/>
            <person name="Kuees U."/>
            <person name="Kumar T.K.A."/>
            <person name="Kuo A."/>
            <person name="LaButti K."/>
            <person name="Larrondo L.F."/>
            <person name="Lindquist E."/>
            <person name="Ling A."/>
            <person name="Lombard V."/>
            <person name="Lucas S."/>
            <person name="Lundell T."/>
            <person name="Martin R."/>
            <person name="McLaughlin D.J."/>
            <person name="Morgenstern I."/>
            <person name="Morin E."/>
            <person name="Murat C."/>
            <person name="Nagy L.G."/>
            <person name="Nolan M."/>
            <person name="Ohm R.A."/>
            <person name="Patyshakuliyeva A."/>
            <person name="Rokas A."/>
            <person name="Ruiz-Duenas F.J."/>
            <person name="Sabat G."/>
            <person name="Salamov A."/>
            <person name="Samejima M."/>
            <person name="Schmutz J."/>
            <person name="Slot J.C."/>
            <person name="St John F."/>
            <person name="Stenlid J."/>
            <person name="Sun H."/>
            <person name="Sun S."/>
            <person name="Syed K."/>
            <person name="Tsang A."/>
            <person name="Wiebenga A."/>
            <person name="Young D."/>
            <person name="Pisabarro A."/>
            <person name="Eastwood D.C."/>
            <person name="Martin F."/>
            <person name="Cullen D."/>
            <person name="Grigoriev I.V."/>
            <person name="Hibbett D.S."/>
        </authorList>
    </citation>
    <scope>NUCLEOTIDE SEQUENCE</scope>
    <source>
        <strain evidence="3">FP-58527</strain>
    </source>
</reference>
<proteinExistence type="predicted"/>
<dbReference type="Proteomes" id="UP000015241">
    <property type="component" value="Unassembled WGS sequence"/>
</dbReference>
<accession>S8EUH5</accession>
<sequence length="370" mass="39405">MSLTYSIDVPSAVTSLTLAENSNLLVGSDDGTVRIYSQLSTRVTRAIKSLGAEISSICCSKPGGRQPEYWYCASGTRVFGFSQLSDKMILTKQDALTSFTLGEDEEDVLNEIDLSFDGKYLAFSTDNGTVGVVELSTGRISRMRTRHTSICDSVKFIPDRPSELVSGGYDSKLLHHDFQQRTLLSSLDLGEPSPVPPGLQLSPPFVLSAAVSPAGILAATTASGLLFVGAGGEKRPSSQTQKRRKKWDGLNESEGTVSKIAEGPVVAVAFLDPLRFVTCTLLGEVKQFTIAHDASASENGPGFNVHGGLVSRTQRLAKVNTVSITGDRMAIGGLAGDGKGVVEFWDISKEAIERAMTSQASTMSQGNATR</sequence>
<gene>
    <name evidence="2" type="ORF">FOMPIDRAFT_1136425</name>
</gene>
<dbReference type="EMBL" id="KE504283">
    <property type="protein sequence ID" value="EPS93315.1"/>
    <property type="molecule type" value="Genomic_DNA"/>
</dbReference>
<dbReference type="STRING" id="743788.S8EUH5"/>
<dbReference type="PANTHER" id="PTHR44666:SF1">
    <property type="entry name" value="WD REPEAT-CONTAINING PROTEIN 53"/>
    <property type="match status" value="1"/>
</dbReference>
<dbReference type="InParanoid" id="S8EUH5"/>
<dbReference type="InterPro" id="IPR042453">
    <property type="entry name" value="WDR53"/>
</dbReference>
<dbReference type="InterPro" id="IPR036322">
    <property type="entry name" value="WD40_repeat_dom_sf"/>
</dbReference>
<dbReference type="SMART" id="SM00320">
    <property type="entry name" value="WD40"/>
    <property type="match status" value="3"/>
</dbReference>
<dbReference type="InterPro" id="IPR001680">
    <property type="entry name" value="WD40_rpt"/>
</dbReference>
<keyword evidence="3" id="KW-1185">Reference proteome</keyword>
<dbReference type="eggNOG" id="ENOG502QQ86">
    <property type="taxonomic scope" value="Eukaryota"/>
</dbReference>
<dbReference type="InterPro" id="IPR015943">
    <property type="entry name" value="WD40/YVTN_repeat-like_dom_sf"/>
</dbReference>
<evidence type="ECO:0008006" key="4">
    <source>
        <dbReference type="Google" id="ProtNLM"/>
    </source>
</evidence>
<dbReference type="HOGENOM" id="CLU_066072_0_0_1"/>
<evidence type="ECO:0000313" key="3">
    <source>
        <dbReference type="Proteomes" id="UP000015241"/>
    </source>
</evidence>
<evidence type="ECO:0000256" key="1">
    <source>
        <dbReference type="SAM" id="MobiDB-lite"/>
    </source>
</evidence>
<dbReference type="SUPFAM" id="SSF50978">
    <property type="entry name" value="WD40 repeat-like"/>
    <property type="match status" value="1"/>
</dbReference>
<feature type="region of interest" description="Disordered" evidence="1">
    <location>
        <begin position="231"/>
        <end position="254"/>
    </location>
</feature>
<dbReference type="AlphaFoldDB" id="S8EUH5"/>
<evidence type="ECO:0000313" key="2">
    <source>
        <dbReference type="EMBL" id="EPS93315.1"/>
    </source>
</evidence>